<dbReference type="Gene3D" id="1.25.40.10">
    <property type="entry name" value="Tetratricopeptide repeat domain"/>
    <property type="match status" value="1"/>
</dbReference>
<dbReference type="InterPro" id="IPR000547">
    <property type="entry name" value="Clathrin_H-chain/VPS_repeat"/>
</dbReference>
<sequence length="817" mass="94587">MSESNVNDYMSDTESSEDEIEPKLKYVRLSNDLQSILLKSSATCIAVHPKFICLGSHWGIIHILDHQGNSIEGKELKAHTVSVNQISIDSNGEFIATCSDDGRVFIHSLFSKRKQSALKSWFITGDDKLTLYERTFLGSLRPTVLCESEGLVRSLCWGENFLAWSSNIGVRVYDMNARCSLGLIKWEEHPGISIDKFRCNLRWADSRTLLIGWVDTVRVCVIRKRSNIELANRDLPEYLVDPVSTFQTEFYISGIAPLDHQLVLLGFPKELDENQKSLRPQLYIVEYRDNDYTDICTDSLSLRGYEEYSVNDYHLDVLLEENRFFIVAPKDVVIASPYDLDDRIQWFIQHNKFDEALDILTQNDGRSINRHTVQSVGTDYLDHLLNRGMYDTAGRLGLKIFGKNPNLWEDQIYKFASVHQLRSVSPYIPRTLDSKLNPHIYEMILYEYLKLDSQGFLNLVKEWNPGLYNIAAVINAVLEHLLNCEIDKNIYLEALAILYSYEKKYDKSLSMYLKLKHKDVFALIQKHDLYGVIQDMLIDLMDLDHKKTIELLLEKNTISSDKIVEKLRQNELHLYRYLDEYDKKNPKGKYHKELVKLYAIFARTKLLPFLKKSDHYPIQEALDICQKEKYYPEMVYLLGRIGDTKEALELIINELKDMQHAISFCQEHDDPDLWNDLIDHCVDKPEFVTFLLQSIGTYVDPTVLVHKIKKDMKIPGLKNSLVKMLNQYNLQVSVQEGCQKILVSDYFNLQKKLVKVHQKGISVCDEVVCGACHRKLIAHDPSRAANMAMFNCKHAFHLQCLHDNMTICGICYTLEQK</sequence>
<proteinExistence type="predicted"/>
<dbReference type="InterPro" id="IPR016024">
    <property type="entry name" value="ARM-type_fold"/>
</dbReference>
<feature type="domain" description="Vps41 beta-propeller" evidence="6">
    <location>
        <begin position="24"/>
        <end position="335"/>
    </location>
</feature>
<keyword evidence="3" id="KW-0653">Protein transport</keyword>
<keyword evidence="4" id="KW-0458">Lysosome</keyword>
<dbReference type="GO" id="GO:0009267">
    <property type="term" value="P:cellular response to starvation"/>
    <property type="evidence" value="ECO:0007669"/>
    <property type="project" value="TreeGrafter"/>
</dbReference>
<comment type="subcellular location">
    <subcellularLocation>
        <location evidence="1">Lysosome</location>
    </subcellularLocation>
</comment>
<dbReference type="Proteomes" id="UP001162156">
    <property type="component" value="Unassembled WGS sequence"/>
</dbReference>
<dbReference type="InterPro" id="IPR036322">
    <property type="entry name" value="WD40_repeat_dom_sf"/>
</dbReference>
<dbReference type="GO" id="GO:0030897">
    <property type="term" value="C:HOPS complex"/>
    <property type="evidence" value="ECO:0007669"/>
    <property type="project" value="TreeGrafter"/>
</dbReference>
<evidence type="ECO:0000256" key="5">
    <source>
        <dbReference type="PROSITE-ProRule" id="PRU01006"/>
    </source>
</evidence>
<dbReference type="GO" id="GO:0016236">
    <property type="term" value="P:macroautophagy"/>
    <property type="evidence" value="ECO:0007669"/>
    <property type="project" value="TreeGrafter"/>
</dbReference>
<dbReference type="FunFam" id="1.25.40.10:FF:001057">
    <property type="entry name" value="Vacuolar protein sorting-associated protein 41 homolog"/>
    <property type="match status" value="1"/>
</dbReference>
<keyword evidence="8" id="KW-1185">Reference proteome</keyword>
<gene>
    <name evidence="7" type="ORF">NQ314_011169</name>
</gene>
<dbReference type="GO" id="GO:0005770">
    <property type="term" value="C:late endosome"/>
    <property type="evidence" value="ECO:0007669"/>
    <property type="project" value="TreeGrafter"/>
</dbReference>
<dbReference type="Gene3D" id="2.130.10.10">
    <property type="entry name" value="YVTN repeat-like/Quinoprotein amine dehydrogenase"/>
    <property type="match status" value="1"/>
</dbReference>
<feature type="repeat" description="CHCR" evidence="5">
    <location>
        <begin position="548"/>
        <end position="690"/>
    </location>
</feature>
<keyword evidence="2" id="KW-0813">Transport</keyword>
<evidence type="ECO:0000256" key="3">
    <source>
        <dbReference type="ARBA" id="ARBA00022927"/>
    </source>
</evidence>
<dbReference type="Pfam" id="PF23556">
    <property type="entry name" value="TPR_Vps41"/>
    <property type="match status" value="1"/>
</dbReference>
<accession>A0AAV8XKT3</accession>
<dbReference type="InterPro" id="IPR045111">
    <property type="entry name" value="Vps41/Vps8"/>
</dbReference>
<dbReference type="GO" id="GO:0034058">
    <property type="term" value="P:endosomal vesicle fusion"/>
    <property type="evidence" value="ECO:0007669"/>
    <property type="project" value="TreeGrafter"/>
</dbReference>
<dbReference type="PANTHER" id="PTHR12616">
    <property type="entry name" value="VACUOLAR PROTEIN SORTING VPS41"/>
    <property type="match status" value="1"/>
</dbReference>
<organism evidence="7 8">
    <name type="scientific">Rhamnusium bicolor</name>
    <dbReference type="NCBI Taxonomy" id="1586634"/>
    <lineage>
        <taxon>Eukaryota</taxon>
        <taxon>Metazoa</taxon>
        <taxon>Ecdysozoa</taxon>
        <taxon>Arthropoda</taxon>
        <taxon>Hexapoda</taxon>
        <taxon>Insecta</taxon>
        <taxon>Pterygota</taxon>
        <taxon>Neoptera</taxon>
        <taxon>Endopterygota</taxon>
        <taxon>Coleoptera</taxon>
        <taxon>Polyphaga</taxon>
        <taxon>Cucujiformia</taxon>
        <taxon>Chrysomeloidea</taxon>
        <taxon>Cerambycidae</taxon>
        <taxon>Lepturinae</taxon>
        <taxon>Rhagiini</taxon>
        <taxon>Rhamnusium</taxon>
    </lineage>
</organism>
<evidence type="ECO:0000256" key="2">
    <source>
        <dbReference type="ARBA" id="ARBA00022448"/>
    </source>
</evidence>
<dbReference type="SMART" id="SM00320">
    <property type="entry name" value="WD40"/>
    <property type="match status" value="2"/>
</dbReference>
<dbReference type="SUPFAM" id="SSF48371">
    <property type="entry name" value="ARM repeat"/>
    <property type="match status" value="1"/>
</dbReference>
<evidence type="ECO:0000259" key="6">
    <source>
        <dbReference type="Pfam" id="PF23411"/>
    </source>
</evidence>
<name>A0AAV8XKT3_9CUCU</name>
<comment type="caution">
    <text evidence="7">The sequence shown here is derived from an EMBL/GenBank/DDBJ whole genome shotgun (WGS) entry which is preliminary data.</text>
</comment>
<dbReference type="GO" id="GO:0006623">
    <property type="term" value="P:protein targeting to vacuole"/>
    <property type="evidence" value="ECO:0007669"/>
    <property type="project" value="InterPro"/>
</dbReference>
<dbReference type="GO" id="GO:0005764">
    <property type="term" value="C:lysosome"/>
    <property type="evidence" value="ECO:0007669"/>
    <property type="project" value="UniProtKB-SubCell"/>
</dbReference>
<dbReference type="PROSITE" id="PS50236">
    <property type="entry name" value="CHCR"/>
    <property type="match status" value="1"/>
</dbReference>
<dbReference type="EMBL" id="JANEYF010003098">
    <property type="protein sequence ID" value="KAJ8939311.1"/>
    <property type="molecule type" value="Genomic_DNA"/>
</dbReference>
<dbReference type="InterPro" id="IPR011990">
    <property type="entry name" value="TPR-like_helical_dom_sf"/>
</dbReference>
<dbReference type="AlphaFoldDB" id="A0AAV8XKT3"/>
<evidence type="ECO:0000313" key="7">
    <source>
        <dbReference type="EMBL" id="KAJ8939311.1"/>
    </source>
</evidence>
<dbReference type="InterPro" id="IPR015943">
    <property type="entry name" value="WD40/YVTN_repeat-like_dom_sf"/>
</dbReference>
<dbReference type="InterPro" id="IPR057780">
    <property type="entry name" value="Beta-prop_Vps41"/>
</dbReference>
<reference evidence="7" key="1">
    <citation type="journal article" date="2023" name="Insect Mol. Biol.">
        <title>Genome sequencing provides insights into the evolution of gene families encoding plant cell wall-degrading enzymes in longhorned beetles.</title>
        <authorList>
            <person name="Shin N.R."/>
            <person name="Okamura Y."/>
            <person name="Kirsch R."/>
            <person name="Pauchet Y."/>
        </authorList>
    </citation>
    <scope>NUCLEOTIDE SEQUENCE</scope>
    <source>
        <strain evidence="7">RBIC_L_NR</strain>
    </source>
</reference>
<protein>
    <recommendedName>
        <fullName evidence="6">Vps41 beta-propeller domain-containing protein</fullName>
    </recommendedName>
</protein>
<evidence type="ECO:0000256" key="4">
    <source>
        <dbReference type="ARBA" id="ARBA00023228"/>
    </source>
</evidence>
<evidence type="ECO:0000256" key="1">
    <source>
        <dbReference type="ARBA" id="ARBA00004371"/>
    </source>
</evidence>
<dbReference type="InterPro" id="IPR001680">
    <property type="entry name" value="WD40_rpt"/>
</dbReference>
<dbReference type="PANTHER" id="PTHR12616:SF1">
    <property type="entry name" value="VACUOLAR PROTEIN SORTING-ASSOCIATED PROTEIN 41 HOMOLOG"/>
    <property type="match status" value="1"/>
</dbReference>
<dbReference type="SUPFAM" id="SSF50978">
    <property type="entry name" value="WD40 repeat-like"/>
    <property type="match status" value="1"/>
</dbReference>
<dbReference type="Pfam" id="PF23411">
    <property type="entry name" value="Beta-prop_Vps41"/>
    <property type="match status" value="1"/>
</dbReference>
<dbReference type="SMART" id="SM00299">
    <property type="entry name" value="CLH"/>
    <property type="match status" value="1"/>
</dbReference>
<evidence type="ECO:0000313" key="8">
    <source>
        <dbReference type="Proteomes" id="UP001162156"/>
    </source>
</evidence>